<reference evidence="3" key="1">
    <citation type="journal article" date="2019" name="Int. J. Syst. Evol. Microbiol.">
        <title>The Global Catalogue of Microorganisms (GCM) 10K type strain sequencing project: providing services to taxonomists for standard genome sequencing and annotation.</title>
        <authorList>
            <consortium name="The Broad Institute Genomics Platform"/>
            <consortium name="The Broad Institute Genome Sequencing Center for Infectious Disease"/>
            <person name="Wu L."/>
            <person name="Ma J."/>
        </authorList>
    </citation>
    <scope>NUCLEOTIDE SEQUENCE [LARGE SCALE GENOMIC DNA]</scope>
    <source>
        <strain evidence="3">KCTC 42282</strain>
    </source>
</reference>
<dbReference type="Proteomes" id="UP001595704">
    <property type="component" value="Unassembled WGS sequence"/>
</dbReference>
<gene>
    <name evidence="2" type="ORF">ACFONL_03600</name>
</gene>
<protein>
    <submittedName>
        <fullName evidence="2">Uncharacterized protein</fullName>
    </submittedName>
</protein>
<evidence type="ECO:0000256" key="1">
    <source>
        <dbReference type="SAM" id="MobiDB-lite"/>
    </source>
</evidence>
<evidence type="ECO:0000313" key="3">
    <source>
        <dbReference type="Proteomes" id="UP001595704"/>
    </source>
</evidence>
<proteinExistence type="predicted"/>
<keyword evidence="3" id="KW-1185">Reference proteome</keyword>
<sequence>MIRLREKRRLEQRANTGRLPEAGRAVGLAHLSSEANIARREKVHLLK</sequence>
<comment type="caution">
    <text evidence="2">The sequence shown here is derived from an EMBL/GenBank/DDBJ whole genome shotgun (WGS) entry which is preliminary data.</text>
</comment>
<dbReference type="RefSeq" id="WP_191317458.1">
    <property type="nucleotide sequence ID" value="NZ_BNCG01000001.1"/>
</dbReference>
<organism evidence="2 3">
    <name type="scientific">Camelimonas fluminis</name>
    <dbReference type="NCBI Taxonomy" id="1576911"/>
    <lineage>
        <taxon>Bacteria</taxon>
        <taxon>Pseudomonadati</taxon>
        <taxon>Pseudomonadota</taxon>
        <taxon>Alphaproteobacteria</taxon>
        <taxon>Hyphomicrobiales</taxon>
        <taxon>Chelatococcaceae</taxon>
        <taxon>Camelimonas</taxon>
    </lineage>
</organism>
<dbReference type="EMBL" id="JBHRYC010000023">
    <property type="protein sequence ID" value="MFC3636471.1"/>
    <property type="molecule type" value="Genomic_DNA"/>
</dbReference>
<evidence type="ECO:0000313" key="2">
    <source>
        <dbReference type="EMBL" id="MFC3636471.1"/>
    </source>
</evidence>
<feature type="region of interest" description="Disordered" evidence="1">
    <location>
        <begin position="1"/>
        <end position="21"/>
    </location>
</feature>
<name>A0ABV7UD75_9HYPH</name>
<accession>A0ABV7UD75</accession>